<feature type="region of interest" description="Disordered" evidence="1">
    <location>
        <begin position="25"/>
        <end position="85"/>
    </location>
</feature>
<gene>
    <name evidence="4" type="ORF">FJV41_19200</name>
</gene>
<feature type="compositionally biased region" description="Basic and acidic residues" evidence="1">
    <location>
        <begin position="38"/>
        <end position="68"/>
    </location>
</feature>
<organism evidence="4 5">
    <name type="scientific">Myxococcus llanfairpwllgwyngyllgogerychwyrndrobwllllantysiliogogogochensis</name>
    <dbReference type="NCBI Taxonomy" id="2590453"/>
    <lineage>
        <taxon>Bacteria</taxon>
        <taxon>Pseudomonadati</taxon>
        <taxon>Myxococcota</taxon>
        <taxon>Myxococcia</taxon>
        <taxon>Myxococcales</taxon>
        <taxon>Cystobacterineae</taxon>
        <taxon>Myxococcaceae</taxon>
        <taxon>Myxococcus</taxon>
    </lineage>
</organism>
<feature type="chain" id="PRO_5022193907" description="Lipoprotein" evidence="3">
    <location>
        <begin position="29"/>
        <end position="266"/>
    </location>
</feature>
<reference evidence="4 5" key="1">
    <citation type="submission" date="2019-06" db="EMBL/GenBank/DDBJ databases">
        <authorList>
            <person name="Livingstone P."/>
            <person name="Whitworth D."/>
        </authorList>
    </citation>
    <scope>NUCLEOTIDE SEQUENCE [LARGE SCALE GENOMIC DNA]</scope>
    <source>
        <strain evidence="4 5">AM401</strain>
    </source>
</reference>
<keyword evidence="2" id="KW-1133">Transmembrane helix</keyword>
<sequence>MPRPPPRARFLLSTWLLALLLGPPSASASPGHFAADAPLRRTDPRDTNAEGPRAPHDPRSALSLRDDTTSAASPDGTRLPGMSGVPVPSAPEDLPLSTGAWVAHGGLALLPLGGVWGATRVGGDTRLGATTAETAAGMLAGYLPSRLLFLRPTTPGGGRWADLEVAAFGGGLLFTPPLAALGTWGMGELAFGRSQDQTDAYLGALGGAAAGTLLAAAVDGLLSKLAEPSTRLKSARALIGLALIGSGATLGYQWAGGGPRSNQHTR</sequence>
<dbReference type="EMBL" id="VIFM01000071">
    <property type="protein sequence ID" value="TQF14364.1"/>
    <property type="molecule type" value="Genomic_DNA"/>
</dbReference>
<dbReference type="Proteomes" id="UP000315369">
    <property type="component" value="Unassembled WGS sequence"/>
</dbReference>
<proteinExistence type="predicted"/>
<evidence type="ECO:0000313" key="4">
    <source>
        <dbReference type="EMBL" id="TQF14364.1"/>
    </source>
</evidence>
<keyword evidence="2" id="KW-0812">Transmembrane</keyword>
<keyword evidence="2" id="KW-0472">Membrane</keyword>
<dbReference type="AlphaFoldDB" id="A0A540X130"/>
<evidence type="ECO:0000256" key="3">
    <source>
        <dbReference type="SAM" id="SignalP"/>
    </source>
</evidence>
<comment type="caution">
    <text evidence="4">The sequence shown here is derived from an EMBL/GenBank/DDBJ whole genome shotgun (WGS) entry which is preliminary data.</text>
</comment>
<accession>A0A540X130</accession>
<name>A0A540X130_9BACT</name>
<dbReference type="OrthoDB" id="5383101at2"/>
<evidence type="ECO:0000313" key="5">
    <source>
        <dbReference type="Proteomes" id="UP000315369"/>
    </source>
</evidence>
<evidence type="ECO:0000256" key="2">
    <source>
        <dbReference type="SAM" id="Phobius"/>
    </source>
</evidence>
<feature type="signal peptide" evidence="3">
    <location>
        <begin position="1"/>
        <end position="28"/>
    </location>
</feature>
<protein>
    <recommendedName>
        <fullName evidence="6">Lipoprotein</fullName>
    </recommendedName>
</protein>
<feature type="transmembrane region" description="Helical" evidence="2">
    <location>
        <begin position="200"/>
        <end position="222"/>
    </location>
</feature>
<keyword evidence="5" id="KW-1185">Reference proteome</keyword>
<evidence type="ECO:0008006" key="6">
    <source>
        <dbReference type="Google" id="ProtNLM"/>
    </source>
</evidence>
<feature type="transmembrane region" description="Helical" evidence="2">
    <location>
        <begin position="234"/>
        <end position="255"/>
    </location>
</feature>
<evidence type="ECO:0000256" key="1">
    <source>
        <dbReference type="SAM" id="MobiDB-lite"/>
    </source>
</evidence>
<keyword evidence="3" id="KW-0732">Signal</keyword>